<evidence type="ECO:0000256" key="6">
    <source>
        <dbReference type="SAM" id="Phobius"/>
    </source>
</evidence>
<dbReference type="GO" id="GO:0016020">
    <property type="term" value="C:membrane"/>
    <property type="evidence" value="ECO:0007669"/>
    <property type="project" value="UniProtKB-SubCell"/>
</dbReference>
<keyword evidence="4 6" id="KW-1133">Transmembrane helix</keyword>
<dbReference type="PIRSF" id="PIRSF005859">
    <property type="entry name" value="PBR"/>
    <property type="match status" value="1"/>
</dbReference>
<dbReference type="PANTHER" id="PTHR10057">
    <property type="entry name" value="PERIPHERAL-TYPE BENZODIAZEPINE RECEPTOR"/>
    <property type="match status" value="1"/>
</dbReference>
<reference evidence="7" key="1">
    <citation type="submission" date="2022-09" db="EMBL/GenBank/DDBJ databases">
        <title>Haloadaptaus new haloarchaeum isolated from saline soil.</title>
        <authorList>
            <person name="Duran-Viseras A."/>
            <person name="Sanchez-Porro C."/>
            <person name="Ventosa A."/>
        </authorList>
    </citation>
    <scope>NUCLEOTIDE SEQUENCE</scope>
    <source>
        <strain evidence="7">F3-133</strain>
    </source>
</reference>
<name>A0A9Q4C1Y7_9EURY</name>
<dbReference type="Pfam" id="PF03073">
    <property type="entry name" value="TspO_MBR"/>
    <property type="match status" value="1"/>
</dbReference>
<evidence type="ECO:0000256" key="4">
    <source>
        <dbReference type="ARBA" id="ARBA00022989"/>
    </source>
</evidence>
<protein>
    <submittedName>
        <fullName evidence="7">Tryptophan-rich sensory protein</fullName>
    </submittedName>
</protein>
<dbReference type="PANTHER" id="PTHR10057:SF0">
    <property type="entry name" value="TRANSLOCATOR PROTEIN"/>
    <property type="match status" value="1"/>
</dbReference>
<evidence type="ECO:0000313" key="7">
    <source>
        <dbReference type="EMBL" id="MCX2817828.1"/>
    </source>
</evidence>
<evidence type="ECO:0000256" key="3">
    <source>
        <dbReference type="ARBA" id="ARBA00022692"/>
    </source>
</evidence>
<gene>
    <name evidence="7" type="ORF">EGH25_00410</name>
</gene>
<dbReference type="EMBL" id="RKLV01000001">
    <property type="protein sequence ID" value="MCX2817828.1"/>
    <property type="molecule type" value="Genomic_DNA"/>
</dbReference>
<evidence type="ECO:0000256" key="2">
    <source>
        <dbReference type="ARBA" id="ARBA00007524"/>
    </source>
</evidence>
<dbReference type="GO" id="GO:0033013">
    <property type="term" value="P:tetrapyrrole metabolic process"/>
    <property type="evidence" value="ECO:0007669"/>
    <property type="project" value="UniProtKB-ARBA"/>
</dbReference>
<feature type="transmembrane region" description="Helical" evidence="6">
    <location>
        <begin position="51"/>
        <end position="71"/>
    </location>
</feature>
<proteinExistence type="inferred from homology"/>
<comment type="subcellular location">
    <subcellularLocation>
        <location evidence="1">Membrane</location>
        <topology evidence="1">Multi-pass membrane protein</topology>
    </subcellularLocation>
</comment>
<dbReference type="AlphaFoldDB" id="A0A9Q4C1Y7"/>
<accession>A0A9Q4C1Y7</accession>
<dbReference type="InterPro" id="IPR038330">
    <property type="entry name" value="TspO/MBR-related_sf"/>
</dbReference>
<comment type="caution">
    <text evidence="7">The sequence shown here is derived from an EMBL/GenBank/DDBJ whole genome shotgun (WGS) entry which is preliminary data.</text>
</comment>
<dbReference type="RefSeq" id="WP_266085326.1">
    <property type="nucleotide sequence ID" value="NZ_RKLV01000001.1"/>
</dbReference>
<feature type="transmembrane region" description="Helical" evidence="6">
    <location>
        <begin position="83"/>
        <end position="103"/>
    </location>
</feature>
<keyword evidence="3 6" id="KW-0812">Transmembrane</keyword>
<keyword evidence="5 6" id="KW-0472">Membrane</keyword>
<evidence type="ECO:0000256" key="1">
    <source>
        <dbReference type="ARBA" id="ARBA00004141"/>
    </source>
</evidence>
<feature type="transmembrane region" description="Helical" evidence="6">
    <location>
        <begin position="136"/>
        <end position="158"/>
    </location>
</feature>
<dbReference type="FunFam" id="1.20.1260.100:FF:000001">
    <property type="entry name" value="translocator protein 2"/>
    <property type="match status" value="1"/>
</dbReference>
<dbReference type="InterPro" id="IPR004307">
    <property type="entry name" value="TspO_MBR"/>
</dbReference>
<dbReference type="CDD" id="cd15904">
    <property type="entry name" value="TSPO_MBR"/>
    <property type="match status" value="1"/>
</dbReference>
<feature type="transmembrane region" description="Helical" evidence="6">
    <location>
        <begin position="12"/>
        <end position="31"/>
    </location>
</feature>
<comment type="similarity">
    <text evidence="2">Belongs to the TspO/BZRP family.</text>
</comment>
<feature type="transmembrane region" description="Helical" evidence="6">
    <location>
        <begin position="109"/>
        <end position="129"/>
    </location>
</feature>
<organism evidence="7 8">
    <name type="scientific">Halorutilus salinus</name>
    <dbReference type="NCBI Taxonomy" id="2487751"/>
    <lineage>
        <taxon>Archaea</taxon>
        <taxon>Methanobacteriati</taxon>
        <taxon>Methanobacteriota</taxon>
        <taxon>Stenosarchaea group</taxon>
        <taxon>Halobacteria</taxon>
        <taxon>Halorutilales</taxon>
        <taxon>Halorutilaceae</taxon>
        <taxon>Halorutilus</taxon>
    </lineage>
</organism>
<sequence length="161" mass="17521">MEVTDGFSAADTVRMLGFVVGVNAVGASPAFLFGADTGWLDDSAWYFPPDIAFPVAWTLLFTLMGVSLFLVYSAGVSRRDVRVALLAFGVQMALNVAWTPVFFGLRRPGAGLVVVVLLWLSVLTTAALFDRVDRRASVLLLPYLAWLSFAVYLNYAVYVGL</sequence>
<keyword evidence="8" id="KW-1185">Reference proteome</keyword>
<dbReference type="Gene3D" id="1.20.1260.100">
    <property type="entry name" value="TspO/MBR protein"/>
    <property type="match status" value="1"/>
</dbReference>
<dbReference type="Proteomes" id="UP001149411">
    <property type="component" value="Unassembled WGS sequence"/>
</dbReference>
<evidence type="ECO:0000313" key="8">
    <source>
        <dbReference type="Proteomes" id="UP001149411"/>
    </source>
</evidence>
<evidence type="ECO:0000256" key="5">
    <source>
        <dbReference type="ARBA" id="ARBA00023136"/>
    </source>
</evidence>